<dbReference type="GeneID" id="89567786"/>
<dbReference type="InterPro" id="IPR003430">
    <property type="entry name" value="Phenol_Hydrox"/>
</dbReference>
<protein>
    <submittedName>
        <fullName evidence="3">Phenol hydroxylase</fullName>
    </submittedName>
</protein>
<dbReference type="InterPro" id="IPR012348">
    <property type="entry name" value="RNR-like"/>
</dbReference>
<dbReference type="InterPro" id="IPR009078">
    <property type="entry name" value="Ferritin-like_SF"/>
</dbReference>
<dbReference type="AlphaFoldDB" id="A0A2S9LN90"/>
<dbReference type="Proteomes" id="UP000238982">
    <property type="component" value="Unassembled WGS sequence"/>
</dbReference>
<accession>A0A2S9LN90</accession>
<sequence length="332" mass="36881">MTIELKTVDIKPLRHTFAHVARQIGGDKTATRYQEGMMGAQPQANFHYRPTWDPDYEIFDASRTAIRMANWYALKDPRQFYYASWATARARQQDTMEANFEFVESRRMIDLMPDDVAAHALDILVPLRHAAWGANMNNAQICALGYGTALTGAAMFHAMDNLGVAQYLTRLALSMAGPDTLDAAKAAWQSDDAWQPLRRYVEDTFVVADPIELFVAQNLALDGLLYPLVYDRFVDERIALAGGSAVAMLTAFMPEWHAESNRWIDAVVKTMAAESDDNRALLARWTHDWAARAADALAPIAARALRDAGGAALDEAGEQFRARIDKLGLALG</sequence>
<dbReference type="RefSeq" id="WP_039222853.1">
    <property type="nucleotide sequence ID" value="NZ_CADFDG010000010.1"/>
</dbReference>
<dbReference type="EMBL" id="PVGH01000086">
    <property type="protein sequence ID" value="PRF57077.1"/>
    <property type="molecule type" value="Genomic_DNA"/>
</dbReference>
<dbReference type="SUPFAM" id="SSF47240">
    <property type="entry name" value="Ferritin-like"/>
    <property type="match status" value="1"/>
</dbReference>
<evidence type="ECO:0000313" key="4">
    <source>
        <dbReference type="Proteomes" id="UP000238982"/>
    </source>
</evidence>
<dbReference type="PIRSF" id="PIRSF000040">
    <property type="entry name" value="MMOH_comp"/>
    <property type="match status" value="1"/>
</dbReference>
<name>A0A2S9LN90_9BURK</name>
<comment type="caution">
    <text evidence="3">The sequence shown here is derived from an EMBL/GenBank/DDBJ whole genome shotgun (WGS) entry which is preliminary data.</text>
</comment>
<dbReference type="GO" id="GO:0016709">
    <property type="term" value="F:oxidoreductase activity, acting on paired donors, with incorporation or reduction of molecular oxygen, NAD(P)H as one donor, and incorporation of one atom of oxygen"/>
    <property type="evidence" value="ECO:0007669"/>
    <property type="project" value="InterPro"/>
</dbReference>
<dbReference type="Pfam" id="PF02332">
    <property type="entry name" value="Phenol_Hydrox"/>
    <property type="match status" value="1"/>
</dbReference>
<gene>
    <name evidence="3" type="ORF">C6Q15_23575</name>
</gene>
<proteinExistence type="predicted"/>
<organism evidence="3 4">
    <name type="scientific">Burkholderia multivorans</name>
    <dbReference type="NCBI Taxonomy" id="87883"/>
    <lineage>
        <taxon>Bacteria</taxon>
        <taxon>Pseudomonadati</taxon>
        <taxon>Pseudomonadota</taxon>
        <taxon>Betaproteobacteria</taxon>
        <taxon>Burkholderiales</taxon>
        <taxon>Burkholderiaceae</taxon>
        <taxon>Burkholderia</taxon>
        <taxon>Burkholderia cepacia complex</taxon>
    </lineage>
</organism>
<keyword evidence="1" id="KW-0560">Oxidoreductase</keyword>
<keyword evidence="2" id="KW-0503">Monooxygenase</keyword>
<dbReference type="Gene3D" id="1.10.620.20">
    <property type="entry name" value="Ribonucleotide Reductase, subunit A"/>
    <property type="match status" value="1"/>
</dbReference>
<evidence type="ECO:0000256" key="2">
    <source>
        <dbReference type="ARBA" id="ARBA00023033"/>
    </source>
</evidence>
<evidence type="ECO:0000256" key="1">
    <source>
        <dbReference type="ARBA" id="ARBA00023002"/>
    </source>
</evidence>
<dbReference type="InterPro" id="IPR012078">
    <property type="entry name" value="MP_mOase_hydro"/>
</dbReference>
<evidence type="ECO:0000313" key="3">
    <source>
        <dbReference type="EMBL" id="PRF57077.1"/>
    </source>
</evidence>
<reference evidence="3 4" key="1">
    <citation type="submission" date="2018-03" db="EMBL/GenBank/DDBJ databases">
        <authorList>
            <person name="Keele B.F."/>
        </authorList>
    </citation>
    <scope>NUCLEOTIDE SEQUENCE [LARGE SCALE GENOMIC DNA]</scope>
    <source>
        <strain evidence="3 4">AU19729</strain>
    </source>
</reference>